<comment type="catalytic activity">
    <reaction evidence="11">
        <text>a primary methyl amine + O2 + H2O = an aldehyde + H2O2 + NH4(+)</text>
        <dbReference type="Rhea" id="RHEA:16153"/>
        <dbReference type="ChEBI" id="CHEBI:15377"/>
        <dbReference type="ChEBI" id="CHEBI:15379"/>
        <dbReference type="ChEBI" id="CHEBI:16240"/>
        <dbReference type="ChEBI" id="CHEBI:17478"/>
        <dbReference type="ChEBI" id="CHEBI:28938"/>
        <dbReference type="ChEBI" id="CHEBI:228804"/>
        <dbReference type="EC" id="1.4.3.21"/>
    </reaction>
</comment>
<dbReference type="EC" id="1.4.3.-" evidence="14"/>
<evidence type="ECO:0000256" key="4">
    <source>
        <dbReference type="ARBA" id="ARBA00007983"/>
    </source>
</evidence>
<dbReference type="InterPro" id="IPR016182">
    <property type="entry name" value="Cu_amine_oxidase_N-reg"/>
</dbReference>
<comment type="similarity">
    <text evidence="4 14">Belongs to the copper/topaquinone oxidase family.</text>
</comment>
<evidence type="ECO:0000313" key="18">
    <source>
        <dbReference type="EMBL" id="EAU38954.1"/>
    </source>
</evidence>
<proteinExistence type="inferred from homology"/>
<evidence type="ECO:0000313" key="19">
    <source>
        <dbReference type="Proteomes" id="UP000007963"/>
    </source>
</evidence>
<dbReference type="GeneID" id="4355060"/>
<evidence type="ECO:0000256" key="6">
    <source>
        <dbReference type="ARBA" id="ARBA00022723"/>
    </source>
</evidence>
<feature type="domain" description="Copper amine oxidase N2-terminal" evidence="16">
    <location>
        <begin position="21"/>
        <end position="102"/>
    </location>
</feature>
<comment type="cofactor">
    <cofactor evidence="1">
        <name>Cu cation</name>
        <dbReference type="ChEBI" id="CHEBI:23378"/>
    </cofactor>
</comment>
<evidence type="ECO:0000256" key="11">
    <source>
        <dbReference type="ARBA" id="ARBA00048032"/>
    </source>
</evidence>
<evidence type="ECO:0000256" key="1">
    <source>
        <dbReference type="ARBA" id="ARBA00001935"/>
    </source>
</evidence>
<feature type="domain" description="Copper amine oxidase catalytic" evidence="15">
    <location>
        <begin position="239"/>
        <end position="642"/>
    </location>
</feature>
<evidence type="ECO:0000256" key="3">
    <source>
        <dbReference type="ARBA" id="ARBA00001947"/>
    </source>
</evidence>
<dbReference type="SUPFAM" id="SSF49998">
    <property type="entry name" value="Amine oxidase catalytic domain"/>
    <property type="match status" value="1"/>
</dbReference>
<dbReference type="SUPFAM" id="SSF54416">
    <property type="entry name" value="Amine oxidase N-terminal region"/>
    <property type="match status" value="2"/>
</dbReference>
<feature type="modified residue" description="2',4',5'-topaquinone" evidence="13">
    <location>
        <position position="396"/>
    </location>
</feature>
<evidence type="ECO:0000259" key="16">
    <source>
        <dbReference type="Pfam" id="PF02727"/>
    </source>
</evidence>
<dbReference type="RefSeq" id="XP_001210394.1">
    <property type="nucleotide sequence ID" value="XM_001210394.1"/>
</dbReference>
<dbReference type="Gene3D" id="3.10.450.40">
    <property type="match status" value="2"/>
</dbReference>
<feature type="active site" description="Schiff-base intermediate with substrate; via topaquinone" evidence="12">
    <location>
        <position position="396"/>
    </location>
</feature>
<comment type="cofactor">
    <cofactor evidence="2">
        <name>Mn(2+)</name>
        <dbReference type="ChEBI" id="CHEBI:29035"/>
    </cofactor>
</comment>
<dbReference type="OMA" id="CMHPSET"/>
<evidence type="ECO:0000256" key="9">
    <source>
        <dbReference type="ARBA" id="ARBA00023008"/>
    </source>
</evidence>
<dbReference type="GO" id="GO:0009308">
    <property type="term" value="P:amine metabolic process"/>
    <property type="evidence" value="ECO:0007669"/>
    <property type="project" value="UniProtKB-UniRule"/>
</dbReference>
<protein>
    <recommendedName>
        <fullName evidence="14">Amine oxidase</fullName>
        <ecNumber evidence="14">1.4.3.-</ecNumber>
    </recommendedName>
</protein>
<name>Q0D176_ASPTN</name>
<evidence type="ECO:0000256" key="2">
    <source>
        <dbReference type="ARBA" id="ARBA00001936"/>
    </source>
</evidence>
<evidence type="ECO:0000256" key="5">
    <source>
        <dbReference type="ARBA" id="ARBA00011738"/>
    </source>
</evidence>
<dbReference type="Pfam" id="PF02728">
    <property type="entry name" value="Cu_amine_oxidN3"/>
    <property type="match status" value="1"/>
</dbReference>
<gene>
    <name evidence="18" type="ORF">ATEG_00308</name>
</gene>
<dbReference type="eggNOG" id="KOG1186">
    <property type="taxonomic scope" value="Eukaryota"/>
</dbReference>
<dbReference type="PANTHER" id="PTHR10638">
    <property type="entry name" value="COPPER AMINE OXIDASE"/>
    <property type="match status" value="1"/>
</dbReference>
<dbReference type="PROSITE" id="PS01164">
    <property type="entry name" value="COPPER_AMINE_OXID_1"/>
    <property type="match status" value="1"/>
</dbReference>
<feature type="active site" description="Proton acceptor" evidence="12">
    <location>
        <position position="312"/>
    </location>
</feature>
<evidence type="ECO:0000256" key="8">
    <source>
        <dbReference type="ARBA" id="ARBA00023002"/>
    </source>
</evidence>
<dbReference type="InterPro" id="IPR049948">
    <property type="entry name" value="Cu_Am_ox_TPQ-bd"/>
</dbReference>
<evidence type="ECO:0000256" key="12">
    <source>
        <dbReference type="PIRSR" id="PIRSR600269-50"/>
    </source>
</evidence>
<accession>Q0D176</accession>
<dbReference type="Gene3D" id="2.70.98.20">
    <property type="entry name" value="Copper amine oxidase, catalytic domain"/>
    <property type="match status" value="1"/>
</dbReference>
<dbReference type="InterPro" id="IPR015802">
    <property type="entry name" value="Cu_amine_oxidase_N3"/>
</dbReference>
<dbReference type="AlphaFoldDB" id="Q0D176"/>
<dbReference type="InterPro" id="IPR015798">
    <property type="entry name" value="Cu_amine_oxidase_C"/>
</dbReference>
<evidence type="ECO:0000259" key="17">
    <source>
        <dbReference type="Pfam" id="PF02728"/>
    </source>
</evidence>
<comment type="PTM">
    <text evidence="13 14">Topaquinone (TPQ) is generated by copper-dependent autoxidation of a specific tyrosyl residue.</text>
</comment>
<reference evidence="19" key="1">
    <citation type="submission" date="2005-09" db="EMBL/GenBank/DDBJ databases">
        <title>Annotation of the Aspergillus terreus NIH2624 genome.</title>
        <authorList>
            <person name="Birren B.W."/>
            <person name="Lander E.S."/>
            <person name="Galagan J.E."/>
            <person name="Nusbaum C."/>
            <person name="Devon K."/>
            <person name="Henn M."/>
            <person name="Ma L.-J."/>
            <person name="Jaffe D.B."/>
            <person name="Butler J."/>
            <person name="Alvarez P."/>
            <person name="Gnerre S."/>
            <person name="Grabherr M."/>
            <person name="Kleber M."/>
            <person name="Mauceli E.W."/>
            <person name="Brockman W."/>
            <person name="Rounsley S."/>
            <person name="Young S.K."/>
            <person name="LaButti K."/>
            <person name="Pushparaj V."/>
            <person name="DeCaprio D."/>
            <person name="Crawford M."/>
            <person name="Koehrsen M."/>
            <person name="Engels R."/>
            <person name="Montgomery P."/>
            <person name="Pearson M."/>
            <person name="Howarth C."/>
            <person name="Larson L."/>
            <person name="Luoma S."/>
            <person name="White J."/>
            <person name="Alvarado L."/>
            <person name="Kodira C.D."/>
            <person name="Zeng Q."/>
            <person name="Oleary S."/>
            <person name="Yandava C."/>
            <person name="Denning D.W."/>
            <person name="Nierman W.C."/>
            <person name="Milne T."/>
            <person name="Madden K."/>
        </authorList>
    </citation>
    <scope>NUCLEOTIDE SEQUENCE [LARGE SCALE GENOMIC DNA]</scope>
    <source>
        <strain evidence="19">NIH 2624 / FGSC A1156</strain>
    </source>
</reference>
<dbReference type="VEuPathDB" id="FungiDB:ATEG_00308"/>
<dbReference type="InterPro" id="IPR015800">
    <property type="entry name" value="Cu_amine_oxidase_N2"/>
</dbReference>
<dbReference type="Pfam" id="PF02727">
    <property type="entry name" value="Cu_amine_oxidN2"/>
    <property type="match status" value="1"/>
</dbReference>
<dbReference type="STRING" id="341663.Q0D176"/>
<evidence type="ECO:0000256" key="7">
    <source>
        <dbReference type="ARBA" id="ARBA00022772"/>
    </source>
</evidence>
<evidence type="ECO:0000256" key="10">
    <source>
        <dbReference type="ARBA" id="ARBA00023211"/>
    </source>
</evidence>
<dbReference type="InterPro" id="IPR000269">
    <property type="entry name" value="Cu_amine_oxidase"/>
</dbReference>
<dbReference type="Pfam" id="PF01179">
    <property type="entry name" value="Cu_amine_oxid"/>
    <property type="match status" value="1"/>
</dbReference>
<dbReference type="EMBL" id="CH476594">
    <property type="protein sequence ID" value="EAU38954.1"/>
    <property type="molecule type" value="Genomic_DNA"/>
</dbReference>
<dbReference type="GO" id="GO:0005507">
    <property type="term" value="F:copper ion binding"/>
    <property type="evidence" value="ECO:0007669"/>
    <property type="project" value="InterPro"/>
</dbReference>
<evidence type="ECO:0000256" key="14">
    <source>
        <dbReference type="RuleBase" id="RU000672"/>
    </source>
</evidence>
<comment type="cofactor">
    <cofactor evidence="3">
        <name>Zn(2+)</name>
        <dbReference type="ChEBI" id="CHEBI:29105"/>
    </cofactor>
</comment>
<sequence length="688" mass="77337">MVSINCASAGCDSKNRICRPHPLDPLSADEIILSASLMREHLASGRLKFNCITLHEPSRSEYAAFRTGTLIHPDRRSFAIIIHKTNEVREVVTNLTQRKVETCKTVRDVIVLQTPDEEAHAEDAARRDPRVAEACRELGITDMSKVYFDAWSIGYDEHWGTKRRLLQAIPYYRASALDNQYAHPLDFTMLVDRERKEVVAVNVRRVHGQRTPLPTASHNYHPQFLREHYRWDRLRPILTTQPCGVSFHMHGHELHWAALRLHVGFNYREGIVLSDVRVEEDLGTGERRERMLFNRISIAEMVVPYAHRHAFDVGEYGTGVSTNSLRLGCDCNGAIQYLDAMLSASDGTPYVIKNAVCIHEEDNGLLYKHTDDRDGTVVSARDRKLIISQIITAANYEYAFYHSFTLDGTYRCEVRLTGIPSTSSLHPLDLAASRNEVARGVDAPNHQHLFSLRVDPAIDGDRNTVVQNDHVLAEDASSDSAFYTQKTALCTARTGASDYCHETGRTWDIINPNRINPRSKKPVAYKIINNDCPPLRARPGGRLAKRAAFARHSLWVVPYQERQIFPAGQYVCQRSGDVDHPDNTDILDWAARDGCIEDADIVCYIQFGVTHVPRTEDFPIMPAETVGVTLRASNFFQQNPALWVPPSGVSRPGVCHREALETTGTNKATKTHENVCLNAVSSLSGLSL</sequence>
<keyword evidence="6 14" id="KW-0479">Metal-binding</keyword>
<organism evidence="18 19">
    <name type="scientific">Aspergillus terreus (strain NIH 2624 / FGSC A1156)</name>
    <dbReference type="NCBI Taxonomy" id="341663"/>
    <lineage>
        <taxon>Eukaryota</taxon>
        <taxon>Fungi</taxon>
        <taxon>Dikarya</taxon>
        <taxon>Ascomycota</taxon>
        <taxon>Pezizomycotina</taxon>
        <taxon>Eurotiomycetes</taxon>
        <taxon>Eurotiomycetidae</taxon>
        <taxon>Eurotiales</taxon>
        <taxon>Aspergillaceae</taxon>
        <taxon>Aspergillus</taxon>
        <taxon>Aspergillus subgen. Circumdati</taxon>
    </lineage>
</organism>
<evidence type="ECO:0000259" key="15">
    <source>
        <dbReference type="Pfam" id="PF01179"/>
    </source>
</evidence>
<keyword evidence="10" id="KW-0464">Manganese</keyword>
<evidence type="ECO:0000256" key="13">
    <source>
        <dbReference type="PIRSR" id="PIRSR600269-51"/>
    </source>
</evidence>
<keyword evidence="7 12" id="KW-0801">TPQ</keyword>
<keyword evidence="8 14" id="KW-0560">Oxidoreductase</keyword>
<dbReference type="PANTHER" id="PTHR10638:SF86">
    <property type="entry name" value="COPPER AMINE OXIDASE 1-RELATED"/>
    <property type="match status" value="1"/>
</dbReference>
<dbReference type="OrthoDB" id="5379943at2759"/>
<dbReference type="GO" id="GO:0048038">
    <property type="term" value="F:quinone binding"/>
    <property type="evidence" value="ECO:0007669"/>
    <property type="project" value="InterPro"/>
</dbReference>
<dbReference type="GO" id="GO:0008131">
    <property type="term" value="F:primary methylamine oxidase activity"/>
    <property type="evidence" value="ECO:0007669"/>
    <property type="project" value="UniProtKB-EC"/>
</dbReference>
<comment type="cofactor">
    <cofactor evidence="14">
        <name>Cu cation</name>
        <dbReference type="ChEBI" id="CHEBI:23378"/>
    </cofactor>
    <text evidence="14">Contains 1 topaquinone per subunit.</text>
</comment>
<keyword evidence="9 14" id="KW-0186">Copper</keyword>
<dbReference type="FunFam" id="3.10.450.40:FF:000014">
    <property type="entry name" value="Peroxisomal primary amine oxidase"/>
    <property type="match status" value="1"/>
</dbReference>
<dbReference type="Proteomes" id="UP000007963">
    <property type="component" value="Unassembled WGS sequence"/>
</dbReference>
<dbReference type="HOGENOM" id="CLU_011500_3_2_1"/>
<feature type="domain" description="Copper amine oxidase N3-terminal" evidence="17">
    <location>
        <begin position="117"/>
        <end position="206"/>
    </location>
</feature>
<comment type="subunit">
    <text evidence="5">Homodimer.</text>
</comment>
<dbReference type="InterPro" id="IPR036460">
    <property type="entry name" value="Cu_amine_oxidase_C_sf"/>
</dbReference>